<dbReference type="Proteomes" id="UP001187192">
    <property type="component" value="Unassembled WGS sequence"/>
</dbReference>
<comment type="similarity">
    <text evidence="2 8">Belongs to the glycosyl hydrolase 28 family.</text>
</comment>
<evidence type="ECO:0000313" key="10">
    <source>
        <dbReference type="EMBL" id="GMN27815.1"/>
    </source>
</evidence>
<evidence type="ECO:0000256" key="6">
    <source>
        <dbReference type="ARBA" id="ARBA00023295"/>
    </source>
</evidence>
<dbReference type="GO" id="GO:0004650">
    <property type="term" value="F:polygalacturonase activity"/>
    <property type="evidence" value="ECO:0007669"/>
    <property type="project" value="InterPro"/>
</dbReference>
<evidence type="ECO:0000256" key="9">
    <source>
        <dbReference type="SAM" id="SignalP"/>
    </source>
</evidence>
<evidence type="ECO:0000256" key="4">
    <source>
        <dbReference type="ARBA" id="ARBA00022525"/>
    </source>
</evidence>
<dbReference type="PANTHER" id="PTHR31375">
    <property type="match status" value="1"/>
</dbReference>
<name>A0AA87Z8T6_FICCA</name>
<reference evidence="10" key="1">
    <citation type="submission" date="2023-07" db="EMBL/GenBank/DDBJ databases">
        <title>draft genome sequence of fig (Ficus carica).</title>
        <authorList>
            <person name="Takahashi T."/>
            <person name="Nishimura K."/>
        </authorList>
    </citation>
    <scope>NUCLEOTIDE SEQUENCE</scope>
</reference>
<evidence type="ECO:0000256" key="5">
    <source>
        <dbReference type="ARBA" id="ARBA00022801"/>
    </source>
</evidence>
<keyword evidence="11" id="KW-1185">Reference proteome</keyword>
<accession>A0AA87Z8T6</accession>
<evidence type="ECO:0000256" key="3">
    <source>
        <dbReference type="ARBA" id="ARBA00022512"/>
    </source>
</evidence>
<comment type="subcellular location">
    <subcellularLocation>
        <location evidence="1">Secreted</location>
        <location evidence="1">Cell wall</location>
    </subcellularLocation>
</comment>
<dbReference type="AlphaFoldDB" id="A0AA87Z8T6"/>
<evidence type="ECO:0008006" key="12">
    <source>
        <dbReference type="Google" id="ProtNLM"/>
    </source>
</evidence>
<keyword evidence="3" id="KW-0134">Cell wall</keyword>
<dbReference type="InterPro" id="IPR000743">
    <property type="entry name" value="Glyco_hydro_28"/>
</dbReference>
<keyword evidence="6 8" id="KW-0326">Glycosidase</keyword>
<dbReference type="EMBL" id="BTGU01000002">
    <property type="protein sequence ID" value="GMN27815.1"/>
    <property type="molecule type" value="Genomic_DNA"/>
</dbReference>
<organism evidence="10 11">
    <name type="scientific">Ficus carica</name>
    <name type="common">Common fig</name>
    <dbReference type="NCBI Taxonomy" id="3494"/>
    <lineage>
        <taxon>Eukaryota</taxon>
        <taxon>Viridiplantae</taxon>
        <taxon>Streptophyta</taxon>
        <taxon>Embryophyta</taxon>
        <taxon>Tracheophyta</taxon>
        <taxon>Spermatophyta</taxon>
        <taxon>Magnoliopsida</taxon>
        <taxon>eudicotyledons</taxon>
        <taxon>Gunneridae</taxon>
        <taxon>Pentapetalae</taxon>
        <taxon>rosids</taxon>
        <taxon>fabids</taxon>
        <taxon>Rosales</taxon>
        <taxon>Moraceae</taxon>
        <taxon>Ficeae</taxon>
        <taxon>Ficus</taxon>
    </lineage>
</organism>
<comment type="caution">
    <text evidence="10">The sequence shown here is derived from an EMBL/GenBank/DDBJ whole genome shotgun (WGS) entry which is preliminary data.</text>
</comment>
<evidence type="ECO:0000313" key="11">
    <source>
        <dbReference type="Proteomes" id="UP001187192"/>
    </source>
</evidence>
<dbReference type="GO" id="GO:0071555">
    <property type="term" value="P:cell wall organization"/>
    <property type="evidence" value="ECO:0007669"/>
    <property type="project" value="UniProtKB-KW"/>
</dbReference>
<dbReference type="GO" id="GO:0005975">
    <property type="term" value="P:carbohydrate metabolic process"/>
    <property type="evidence" value="ECO:0007669"/>
    <property type="project" value="InterPro"/>
</dbReference>
<dbReference type="Pfam" id="PF00295">
    <property type="entry name" value="Glyco_hydro_28"/>
    <property type="match status" value="1"/>
</dbReference>
<evidence type="ECO:0000256" key="7">
    <source>
        <dbReference type="ARBA" id="ARBA00023316"/>
    </source>
</evidence>
<evidence type="ECO:0000256" key="1">
    <source>
        <dbReference type="ARBA" id="ARBA00004191"/>
    </source>
</evidence>
<dbReference type="SUPFAM" id="SSF51126">
    <property type="entry name" value="Pectin lyase-like"/>
    <property type="match status" value="1"/>
</dbReference>
<sequence>MGPKLNTIEILILLLVASNIANAQFFDVTKNGANAQVDISQALLKTWTQACASKTRSEVYIPKGTYKLSQTNLKGPCNAPIVFNLQGMLLAPPVNSNFKGSDSWISFSNINYLTITGGGTFNGQGKTAWGHTCKNTEYCGSLPINVRLDFITNSVVQYVTSLDSKQFHVNVLGCRNVTFQHFKVSAPGNSINTDGIHIGRSTDIKVLNSVIQTGDDCISIGDGSKQIVVNQLTCGPGHGISIGSLGKYQNEQPVQGVPSKVRLSDISFTNIRGTTSSAIAGKLLCSKAYPCQNVKLANINLKYTGSQGSITSTCKNVKPSISGTQIPKPCLTTAA</sequence>
<proteinExistence type="inferred from homology"/>
<dbReference type="InterPro" id="IPR012334">
    <property type="entry name" value="Pectin_lyas_fold"/>
</dbReference>
<protein>
    <recommendedName>
        <fullName evidence="12">Polygalacturonase</fullName>
    </recommendedName>
</protein>
<keyword evidence="4" id="KW-0964">Secreted</keyword>
<keyword evidence="5 8" id="KW-0378">Hydrolase</keyword>
<dbReference type="Gene3D" id="2.160.20.10">
    <property type="entry name" value="Single-stranded right-handed beta-helix, Pectin lyase-like"/>
    <property type="match status" value="2"/>
</dbReference>
<keyword evidence="7" id="KW-0961">Cell wall biogenesis/degradation</keyword>
<evidence type="ECO:0000256" key="2">
    <source>
        <dbReference type="ARBA" id="ARBA00008834"/>
    </source>
</evidence>
<gene>
    <name evidence="10" type="ORF">TIFTF001_001817</name>
</gene>
<dbReference type="InterPro" id="IPR011050">
    <property type="entry name" value="Pectin_lyase_fold/virulence"/>
</dbReference>
<evidence type="ECO:0000256" key="8">
    <source>
        <dbReference type="RuleBase" id="RU361169"/>
    </source>
</evidence>
<feature type="signal peptide" evidence="9">
    <location>
        <begin position="1"/>
        <end position="23"/>
    </location>
</feature>
<keyword evidence="9" id="KW-0732">Signal</keyword>
<feature type="chain" id="PRO_5041674793" description="Polygalacturonase" evidence="9">
    <location>
        <begin position="24"/>
        <end position="335"/>
    </location>
</feature>